<comment type="caution">
    <text evidence="6">The sequence shown here is derived from an EMBL/GenBank/DDBJ whole genome shotgun (WGS) entry which is preliminary data.</text>
</comment>
<keyword evidence="3 4" id="KW-0788">Thiol protease</keyword>
<dbReference type="Proteomes" id="UP001565200">
    <property type="component" value="Unassembled WGS sequence"/>
</dbReference>
<dbReference type="Gene3D" id="3.90.70.10">
    <property type="entry name" value="Cysteine proteinases"/>
    <property type="match status" value="1"/>
</dbReference>
<name>A0ABV4CZ49_9BACT</name>
<dbReference type="Pfam" id="PF03051">
    <property type="entry name" value="Peptidase_C1_2"/>
    <property type="match status" value="1"/>
</dbReference>
<evidence type="ECO:0000313" key="7">
    <source>
        <dbReference type="Proteomes" id="UP001565200"/>
    </source>
</evidence>
<reference evidence="6 7" key="1">
    <citation type="submission" date="2024-03" db="EMBL/GenBank/DDBJ databases">
        <title>Mouse gut bacterial collection (mGBC) of GemPharmatech.</title>
        <authorList>
            <person name="He Y."/>
            <person name="Dong L."/>
            <person name="Wu D."/>
            <person name="Gao X."/>
            <person name="Lin Z."/>
        </authorList>
    </citation>
    <scope>NUCLEOTIDE SEQUENCE [LARGE SCALE GENOMIC DNA]</scope>
    <source>
        <strain evidence="6 7">54-13</strain>
    </source>
</reference>
<proteinExistence type="inferred from homology"/>
<evidence type="ECO:0000256" key="2">
    <source>
        <dbReference type="ARBA" id="ARBA00022801"/>
    </source>
</evidence>
<dbReference type="EMBL" id="JBCLPP010000032">
    <property type="protein sequence ID" value="MEY8246091.1"/>
    <property type="molecule type" value="Genomic_DNA"/>
</dbReference>
<dbReference type="InterPro" id="IPR004134">
    <property type="entry name" value="Peptidase_C1B"/>
</dbReference>
<evidence type="ECO:0000256" key="3">
    <source>
        <dbReference type="ARBA" id="ARBA00022807"/>
    </source>
</evidence>
<keyword evidence="1 4" id="KW-0645">Protease</keyword>
<dbReference type="PIRSF" id="PIRSF005700">
    <property type="entry name" value="PepC"/>
    <property type="match status" value="1"/>
</dbReference>
<dbReference type="PANTHER" id="PTHR10363">
    <property type="entry name" value="BLEOMYCIN HYDROLASE"/>
    <property type="match status" value="1"/>
</dbReference>
<evidence type="ECO:0000313" key="6">
    <source>
        <dbReference type="EMBL" id="MEY8246091.1"/>
    </source>
</evidence>
<gene>
    <name evidence="6" type="ORF">AAK873_10755</name>
</gene>
<sequence length="399" mass="45162">MKYILGALLIACAATEISADNKIVNPDSTGFKFTDVKVVKTTPIRDQNQSGTCWCFSTNSFLEEEMLRKGGKEVDLSEMFVVRYCYLDKARKYVRMDGNVNFAQGGAAHDVPYVIETYGIVPEEAYPGLNYGEDKHVHGELSAVLKAYLDAIIKVPDRRLSTAWEDGYNAILDAYFGKLPETFTYEGKTYTPKSFAESLNISPSDYVEVTSFTHHPFYKPFALEVADNWLWGTMQNVPLDELKAIVDNAIDNGYPVAWGADVSEGGFKWRKGYAVMPVEKGAKDLTGTELSRWVQLSDKDRADERYDINGPVDEVEVTQESRQAMYDRKETTDDHGMVIVGRAVDQKGNRYYKVQNSWDTNQLYNGFIYVSEPYLLAKTMDIMVHRDAIPAEISKKFKQ</sequence>
<keyword evidence="7" id="KW-1185">Reference proteome</keyword>
<evidence type="ECO:0000256" key="1">
    <source>
        <dbReference type="ARBA" id="ARBA00022670"/>
    </source>
</evidence>
<evidence type="ECO:0000259" key="5">
    <source>
        <dbReference type="Pfam" id="PF00112"/>
    </source>
</evidence>
<keyword evidence="4" id="KW-0031">Aminopeptidase</keyword>
<protein>
    <recommendedName>
        <fullName evidence="4">Aminopeptidase</fullName>
    </recommendedName>
</protein>
<dbReference type="RefSeq" id="WP_121698679.1">
    <property type="nucleotide sequence ID" value="NZ_JBCLPP010000032.1"/>
</dbReference>
<accession>A0ABV4CZ49</accession>
<dbReference type="Pfam" id="PF00112">
    <property type="entry name" value="Peptidase_C1"/>
    <property type="match status" value="1"/>
</dbReference>
<dbReference type="PANTHER" id="PTHR10363:SF2">
    <property type="entry name" value="BLEOMYCIN HYDROLASE"/>
    <property type="match status" value="1"/>
</dbReference>
<keyword evidence="2 4" id="KW-0378">Hydrolase</keyword>
<dbReference type="InterPro" id="IPR000169">
    <property type="entry name" value="Pept_cys_AS"/>
</dbReference>
<comment type="similarity">
    <text evidence="4">Belongs to the peptidase C1 family.</text>
</comment>
<dbReference type="InterPro" id="IPR000668">
    <property type="entry name" value="Peptidase_C1A_C"/>
</dbReference>
<dbReference type="PROSITE" id="PS00139">
    <property type="entry name" value="THIOL_PROTEASE_CYS"/>
    <property type="match status" value="1"/>
</dbReference>
<evidence type="ECO:0000256" key="4">
    <source>
        <dbReference type="PIRNR" id="PIRNR005700"/>
    </source>
</evidence>
<feature type="domain" description="Peptidase C1A papain C-terminal" evidence="5">
    <location>
        <begin position="39"/>
        <end position="127"/>
    </location>
</feature>
<dbReference type="SUPFAM" id="SSF54001">
    <property type="entry name" value="Cysteine proteinases"/>
    <property type="match status" value="1"/>
</dbReference>
<dbReference type="InterPro" id="IPR038765">
    <property type="entry name" value="Papain-like_cys_pep_sf"/>
</dbReference>
<organism evidence="6 7">
    <name type="scientific">Heminiphilus faecis</name>
    <dbReference type="NCBI Taxonomy" id="2601703"/>
    <lineage>
        <taxon>Bacteria</taxon>
        <taxon>Pseudomonadati</taxon>
        <taxon>Bacteroidota</taxon>
        <taxon>Bacteroidia</taxon>
        <taxon>Bacteroidales</taxon>
        <taxon>Muribaculaceae</taxon>
        <taxon>Heminiphilus</taxon>
    </lineage>
</organism>